<keyword evidence="10" id="KW-1185">Reference proteome</keyword>
<gene>
    <name evidence="9" type="primary">yegT_3</name>
    <name evidence="9" type="ORF">Poly41_26230</name>
</gene>
<evidence type="ECO:0000313" key="9">
    <source>
        <dbReference type="EMBL" id="TWU39767.1"/>
    </source>
</evidence>
<dbReference type="Proteomes" id="UP000319143">
    <property type="component" value="Unassembled WGS sequence"/>
</dbReference>
<dbReference type="Gene3D" id="1.20.1250.20">
    <property type="entry name" value="MFS general substrate transporter like domains"/>
    <property type="match status" value="2"/>
</dbReference>
<evidence type="ECO:0000256" key="2">
    <source>
        <dbReference type="ARBA" id="ARBA00022448"/>
    </source>
</evidence>
<dbReference type="GO" id="GO:0015212">
    <property type="term" value="F:cytidine transmembrane transporter activity"/>
    <property type="evidence" value="ECO:0007669"/>
    <property type="project" value="TreeGrafter"/>
</dbReference>
<keyword evidence="6 7" id="KW-0472">Membrane</keyword>
<name>A0A5C6DUZ7_9BACT</name>
<feature type="transmembrane region" description="Helical" evidence="7">
    <location>
        <begin position="167"/>
        <end position="186"/>
    </location>
</feature>
<evidence type="ECO:0000256" key="6">
    <source>
        <dbReference type="ARBA" id="ARBA00023136"/>
    </source>
</evidence>
<keyword evidence="4 7" id="KW-0812">Transmembrane</keyword>
<feature type="transmembrane region" description="Helical" evidence="7">
    <location>
        <begin position="215"/>
        <end position="235"/>
    </location>
</feature>
<dbReference type="InterPro" id="IPR020846">
    <property type="entry name" value="MFS_dom"/>
</dbReference>
<feature type="transmembrane region" description="Helical" evidence="7">
    <location>
        <begin position="101"/>
        <end position="125"/>
    </location>
</feature>
<feature type="transmembrane region" description="Helical" evidence="7">
    <location>
        <begin position="45"/>
        <end position="65"/>
    </location>
</feature>
<evidence type="ECO:0000256" key="3">
    <source>
        <dbReference type="ARBA" id="ARBA00022475"/>
    </source>
</evidence>
<sequence>MSDNHKMSLTVRVQLSAMMFLQFMLFAVWFVQLSAYATDMGVSGVMLSLIVSSMAIGCLVSPIVGMIADRHFASQKVLGVLNGICTLFLVIAAQVTDPTLLFLVLLGAMLCYMPTWGLTSAIAMANGPVEKFPQIRVFGSLGWVASGIFSLLALKIFGMEAFDGTNLPFYCGAATCAVATVVALLLPDTPPPAKGQETSIVDALGLRAFALTKDFHFALFIIVSVLVMIPFSIYWSYGSVFLKDAGFKQLTLTMNWGQAAEMVFMLMIPIALKQLGVKWSMTVGLLALLARYVSFYFGSTQDIQSLFYVAILVHGLIFGFFFVGGQIYIDKYAPRELRAQAQGFIFLMTFGIGLLIGNFVNGELIARHSVESIVDGETIIQYDWGYIWMVNLVISLVLLIVFALLFKDTSKLADVSSAAEGN</sequence>
<dbReference type="AlphaFoldDB" id="A0A5C6DUZ7"/>
<evidence type="ECO:0000313" key="10">
    <source>
        <dbReference type="Proteomes" id="UP000319143"/>
    </source>
</evidence>
<feature type="transmembrane region" description="Helical" evidence="7">
    <location>
        <begin position="305"/>
        <end position="329"/>
    </location>
</feature>
<organism evidence="9 10">
    <name type="scientific">Novipirellula artificiosorum</name>
    <dbReference type="NCBI Taxonomy" id="2528016"/>
    <lineage>
        <taxon>Bacteria</taxon>
        <taxon>Pseudomonadati</taxon>
        <taxon>Planctomycetota</taxon>
        <taxon>Planctomycetia</taxon>
        <taxon>Pirellulales</taxon>
        <taxon>Pirellulaceae</taxon>
        <taxon>Novipirellula</taxon>
    </lineage>
</organism>
<keyword evidence="5 7" id="KW-1133">Transmembrane helix</keyword>
<feature type="transmembrane region" description="Helical" evidence="7">
    <location>
        <begin position="255"/>
        <end position="272"/>
    </location>
</feature>
<reference evidence="9 10" key="1">
    <citation type="submission" date="2019-02" db="EMBL/GenBank/DDBJ databases">
        <title>Deep-cultivation of Planctomycetes and their phenomic and genomic characterization uncovers novel biology.</title>
        <authorList>
            <person name="Wiegand S."/>
            <person name="Jogler M."/>
            <person name="Boedeker C."/>
            <person name="Pinto D."/>
            <person name="Vollmers J."/>
            <person name="Rivas-Marin E."/>
            <person name="Kohn T."/>
            <person name="Peeters S.H."/>
            <person name="Heuer A."/>
            <person name="Rast P."/>
            <person name="Oberbeckmann S."/>
            <person name="Bunk B."/>
            <person name="Jeske O."/>
            <person name="Meyerdierks A."/>
            <person name="Storesund J.E."/>
            <person name="Kallscheuer N."/>
            <person name="Luecker S."/>
            <person name="Lage O.M."/>
            <person name="Pohl T."/>
            <person name="Merkel B.J."/>
            <person name="Hornburger P."/>
            <person name="Mueller R.-W."/>
            <person name="Bruemmer F."/>
            <person name="Labrenz M."/>
            <person name="Spormann A.M."/>
            <person name="Op Den Camp H."/>
            <person name="Overmann J."/>
            <person name="Amann R."/>
            <person name="Jetten M.S.M."/>
            <person name="Mascher T."/>
            <person name="Medema M.H."/>
            <person name="Devos D.P."/>
            <person name="Kaster A.-K."/>
            <person name="Ovreas L."/>
            <person name="Rohde M."/>
            <person name="Galperin M.Y."/>
            <person name="Jogler C."/>
        </authorList>
    </citation>
    <scope>NUCLEOTIDE SEQUENCE [LARGE SCALE GENOMIC DNA]</scope>
    <source>
        <strain evidence="9 10">Poly41</strain>
    </source>
</reference>
<dbReference type="InterPro" id="IPR004740">
    <property type="entry name" value="Nuc_H_symport"/>
</dbReference>
<protein>
    <submittedName>
        <fullName evidence="9">Putative nucleoside transporter YegT</fullName>
    </submittedName>
</protein>
<proteinExistence type="predicted"/>
<dbReference type="SUPFAM" id="SSF103473">
    <property type="entry name" value="MFS general substrate transporter"/>
    <property type="match status" value="1"/>
</dbReference>
<dbReference type="PANTHER" id="PTHR23522:SF4">
    <property type="entry name" value="NUCLEOSIDE PERMEASE NUPG-RELATED"/>
    <property type="match status" value="1"/>
</dbReference>
<dbReference type="EMBL" id="SJPV01000003">
    <property type="protein sequence ID" value="TWU39767.1"/>
    <property type="molecule type" value="Genomic_DNA"/>
</dbReference>
<feature type="transmembrane region" description="Helical" evidence="7">
    <location>
        <begin position="77"/>
        <end position="95"/>
    </location>
</feature>
<feature type="domain" description="Major facilitator superfamily (MFS) profile" evidence="8">
    <location>
        <begin position="200"/>
        <end position="422"/>
    </location>
</feature>
<keyword evidence="2" id="KW-0813">Transport</keyword>
<keyword evidence="3" id="KW-1003">Cell membrane</keyword>
<feature type="transmembrane region" description="Helical" evidence="7">
    <location>
        <begin position="137"/>
        <end position="155"/>
    </location>
</feature>
<feature type="transmembrane region" description="Helical" evidence="7">
    <location>
        <begin position="279"/>
        <end position="299"/>
    </location>
</feature>
<comment type="subcellular location">
    <subcellularLocation>
        <location evidence="1">Cell membrane</location>
        <topology evidence="1">Multi-pass membrane protein</topology>
    </subcellularLocation>
</comment>
<dbReference type="PROSITE" id="PS50850">
    <property type="entry name" value="MFS"/>
    <property type="match status" value="1"/>
</dbReference>
<dbReference type="Pfam" id="PF03825">
    <property type="entry name" value="Nuc_H_symport"/>
    <property type="match status" value="1"/>
</dbReference>
<dbReference type="RefSeq" id="WP_197231260.1">
    <property type="nucleotide sequence ID" value="NZ_SJPV01000003.1"/>
</dbReference>
<dbReference type="InterPro" id="IPR036259">
    <property type="entry name" value="MFS_trans_sf"/>
</dbReference>
<evidence type="ECO:0000256" key="1">
    <source>
        <dbReference type="ARBA" id="ARBA00004651"/>
    </source>
</evidence>
<dbReference type="GO" id="GO:0005886">
    <property type="term" value="C:plasma membrane"/>
    <property type="evidence" value="ECO:0007669"/>
    <property type="project" value="UniProtKB-SubCell"/>
</dbReference>
<dbReference type="GO" id="GO:0015213">
    <property type="term" value="F:uridine transmembrane transporter activity"/>
    <property type="evidence" value="ECO:0007669"/>
    <property type="project" value="TreeGrafter"/>
</dbReference>
<evidence type="ECO:0000256" key="5">
    <source>
        <dbReference type="ARBA" id="ARBA00022989"/>
    </source>
</evidence>
<feature type="transmembrane region" description="Helical" evidence="7">
    <location>
        <begin position="386"/>
        <end position="406"/>
    </location>
</feature>
<evidence type="ECO:0000259" key="8">
    <source>
        <dbReference type="PROSITE" id="PS50850"/>
    </source>
</evidence>
<evidence type="ECO:0000256" key="4">
    <source>
        <dbReference type="ARBA" id="ARBA00022692"/>
    </source>
</evidence>
<comment type="caution">
    <text evidence="9">The sequence shown here is derived from an EMBL/GenBank/DDBJ whole genome shotgun (WGS) entry which is preliminary data.</text>
</comment>
<feature type="transmembrane region" description="Helical" evidence="7">
    <location>
        <begin position="341"/>
        <end position="360"/>
    </location>
</feature>
<accession>A0A5C6DUZ7</accession>
<dbReference type="PANTHER" id="PTHR23522">
    <property type="entry name" value="BLL5896 PROTEIN"/>
    <property type="match status" value="1"/>
</dbReference>
<evidence type="ECO:0000256" key="7">
    <source>
        <dbReference type="SAM" id="Phobius"/>
    </source>
</evidence>